<evidence type="ECO:0000256" key="5">
    <source>
        <dbReference type="ARBA" id="ARBA00023242"/>
    </source>
</evidence>
<dbReference type="InterPro" id="IPR011598">
    <property type="entry name" value="bHLH_dom"/>
</dbReference>
<dbReference type="PANTHER" id="PTHR15741:SF27">
    <property type="entry name" value="TRANSCRIPTION FACTOR AP-4"/>
    <property type="match status" value="1"/>
</dbReference>
<evidence type="ECO:0000313" key="7">
    <source>
        <dbReference type="EMBL" id="ORY98415.1"/>
    </source>
</evidence>
<evidence type="ECO:0000256" key="3">
    <source>
        <dbReference type="ARBA" id="ARBA00023125"/>
    </source>
</evidence>
<dbReference type="SUPFAM" id="SSF47459">
    <property type="entry name" value="HLH, helix-loop-helix DNA-binding domain"/>
    <property type="match status" value="1"/>
</dbReference>
<dbReference type="InterPro" id="IPR036638">
    <property type="entry name" value="HLH_DNA-bd_sf"/>
</dbReference>
<dbReference type="Gene3D" id="4.10.280.10">
    <property type="entry name" value="Helix-loop-helix DNA-binding domain"/>
    <property type="match status" value="1"/>
</dbReference>
<dbReference type="OrthoDB" id="5778525at2759"/>
<dbReference type="GO" id="GO:0005634">
    <property type="term" value="C:nucleus"/>
    <property type="evidence" value="ECO:0007669"/>
    <property type="project" value="UniProtKB-SubCell"/>
</dbReference>
<sequence>MLVMSHHPSSPGTTGSAMNAIPATCSLKIVTSNPSYDALPEPRSIVASSSSTHVHQQDHPLHWFGPPPPPPPPFATAAAALASPYGTALVSPSFPPPPPPAALIDSFYTTTSTGRRDKRPRKAPHELLTEAEKKANHIASEQKRRQNIRMGFDSLIDAVPTLNHGNRSEALILQKAIDHIRYLISVKNELKNQVRDLQTVLGDTEYEEDSSDDDQSFF</sequence>
<reference evidence="7 8" key="1">
    <citation type="submission" date="2016-07" db="EMBL/GenBank/DDBJ databases">
        <title>Pervasive Adenine N6-methylation of Active Genes in Fungi.</title>
        <authorList>
            <consortium name="DOE Joint Genome Institute"/>
            <person name="Mondo S.J."/>
            <person name="Dannebaum R.O."/>
            <person name="Kuo R.C."/>
            <person name="Labutti K."/>
            <person name="Haridas S."/>
            <person name="Kuo A."/>
            <person name="Salamov A."/>
            <person name="Ahrendt S.R."/>
            <person name="Lipzen A."/>
            <person name="Sullivan W."/>
            <person name="Andreopoulos W.B."/>
            <person name="Clum A."/>
            <person name="Lindquist E."/>
            <person name="Daum C."/>
            <person name="Ramamoorthy G.K."/>
            <person name="Gryganskyi A."/>
            <person name="Culley D."/>
            <person name="Magnuson J.K."/>
            <person name="James T.Y."/>
            <person name="O'Malley M.A."/>
            <person name="Stajich J.E."/>
            <person name="Spatafora J.W."/>
            <person name="Visel A."/>
            <person name="Grigoriev I.V."/>
        </authorList>
    </citation>
    <scope>NUCLEOTIDE SEQUENCE [LARGE SCALE GENOMIC DNA]</scope>
    <source>
        <strain evidence="7 8">NRRL 1336</strain>
    </source>
</reference>
<dbReference type="STRING" id="90262.A0A1X2HHE4"/>
<gene>
    <name evidence="7" type="ORF">BCR42DRAFT_497361</name>
</gene>
<evidence type="ECO:0000313" key="8">
    <source>
        <dbReference type="Proteomes" id="UP000193560"/>
    </source>
</evidence>
<organism evidence="7 8">
    <name type="scientific">Absidia repens</name>
    <dbReference type="NCBI Taxonomy" id="90262"/>
    <lineage>
        <taxon>Eukaryota</taxon>
        <taxon>Fungi</taxon>
        <taxon>Fungi incertae sedis</taxon>
        <taxon>Mucoromycota</taxon>
        <taxon>Mucoromycotina</taxon>
        <taxon>Mucoromycetes</taxon>
        <taxon>Mucorales</taxon>
        <taxon>Cunninghamellaceae</taxon>
        <taxon>Absidia</taxon>
    </lineage>
</organism>
<keyword evidence="2" id="KW-0805">Transcription regulation</keyword>
<dbReference type="PANTHER" id="PTHR15741">
    <property type="entry name" value="BASIC HELIX-LOOP-HELIX ZIP TRANSCRIPTION FACTOR"/>
    <property type="match status" value="1"/>
</dbReference>
<dbReference type="EMBL" id="MCGE01000063">
    <property type="protein sequence ID" value="ORY98415.1"/>
    <property type="molecule type" value="Genomic_DNA"/>
</dbReference>
<dbReference type="PROSITE" id="PS50888">
    <property type="entry name" value="BHLH"/>
    <property type="match status" value="1"/>
</dbReference>
<dbReference type="InterPro" id="IPR052207">
    <property type="entry name" value="Max-like/E-box_TFs"/>
</dbReference>
<feature type="domain" description="BHLH" evidence="6">
    <location>
        <begin position="132"/>
        <end position="183"/>
    </location>
</feature>
<dbReference type="Proteomes" id="UP000193560">
    <property type="component" value="Unassembled WGS sequence"/>
</dbReference>
<accession>A0A1X2HHE4</accession>
<keyword evidence="3" id="KW-0238">DNA-binding</keyword>
<comment type="subcellular location">
    <subcellularLocation>
        <location evidence="1">Nucleus</location>
    </subcellularLocation>
</comment>
<proteinExistence type="predicted"/>
<evidence type="ECO:0000259" key="6">
    <source>
        <dbReference type="PROSITE" id="PS50888"/>
    </source>
</evidence>
<dbReference type="SMART" id="SM00353">
    <property type="entry name" value="HLH"/>
    <property type="match status" value="1"/>
</dbReference>
<dbReference type="GO" id="GO:0000981">
    <property type="term" value="F:DNA-binding transcription factor activity, RNA polymerase II-specific"/>
    <property type="evidence" value="ECO:0007669"/>
    <property type="project" value="TreeGrafter"/>
</dbReference>
<evidence type="ECO:0000256" key="1">
    <source>
        <dbReference type="ARBA" id="ARBA00004123"/>
    </source>
</evidence>
<protein>
    <recommendedName>
        <fullName evidence="6">BHLH domain-containing protein</fullName>
    </recommendedName>
</protein>
<evidence type="ECO:0000256" key="2">
    <source>
        <dbReference type="ARBA" id="ARBA00023015"/>
    </source>
</evidence>
<dbReference type="Pfam" id="PF00010">
    <property type="entry name" value="HLH"/>
    <property type="match status" value="1"/>
</dbReference>
<keyword evidence="5" id="KW-0539">Nucleus</keyword>
<dbReference type="AlphaFoldDB" id="A0A1X2HHE4"/>
<keyword evidence="4" id="KW-0804">Transcription</keyword>
<dbReference type="GO" id="GO:0000978">
    <property type="term" value="F:RNA polymerase II cis-regulatory region sequence-specific DNA binding"/>
    <property type="evidence" value="ECO:0007669"/>
    <property type="project" value="TreeGrafter"/>
</dbReference>
<comment type="caution">
    <text evidence="7">The sequence shown here is derived from an EMBL/GenBank/DDBJ whole genome shotgun (WGS) entry which is preliminary data.</text>
</comment>
<name>A0A1X2HHE4_9FUNG</name>
<evidence type="ECO:0000256" key="4">
    <source>
        <dbReference type="ARBA" id="ARBA00023163"/>
    </source>
</evidence>
<dbReference type="GO" id="GO:0046983">
    <property type="term" value="F:protein dimerization activity"/>
    <property type="evidence" value="ECO:0007669"/>
    <property type="project" value="InterPro"/>
</dbReference>
<keyword evidence="8" id="KW-1185">Reference proteome</keyword>